<dbReference type="Proteomes" id="UP000886523">
    <property type="component" value="Unassembled WGS sequence"/>
</dbReference>
<dbReference type="InterPro" id="IPR051681">
    <property type="entry name" value="Ser/Thr_Kinases-Pseudokinases"/>
</dbReference>
<dbReference type="InterPro" id="IPR001245">
    <property type="entry name" value="Ser-Thr/Tyr_kinase_cat_dom"/>
</dbReference>
<feature type="domain" description="Protein kinase" evidence="1">
    <location>
        <begin position="133"/>
        <end position="393"/>
    </location>
</feature>
<proteinExistence type="predicted"/>
<dbReference type="SUPFAM" id="SSF56112">
    <property type="entry name" value="Protein kinase-like (PK-like)"/>
    <property type="match status" value="1"/>
</dbReference>
<dbReference type="PROSITE" id="PS00109">
    <property type="entry name" value="PROTEIN_KINASE_TYR"/>
    <property type="match status" value="1"/>
</dbReference>
<dbReference type="InterPro" id="IPR000719">
    <property type="entry name" value="Prot_kinase_dom"/>
</dbReference>
<dbReference type="PROSITE" id="PS50011">
    <property type="entry name" value="PROTEIN_KINASE_DOM"/>
    <property type="match status" value="1"/>
</dbReference>
<reference evidence="2" key="1">
    <citation type="journal article" date="2020" name="Nat. Commun.">
        <title>Large-scale genome sequencing of mycorrhizal fungi provides insights into the early evolution of symbiotic traits.</title>
        <authorList>
            <person name="Miyauchi S."/>
            <person name="Kiss E."/>
            <person name="Kuo A."/>
            <person name="Drula E."/>
            <person name="Kohler A."/>
            <person name="Sanchez-Garcia M."/>
            <person name="Morin E."/>
            <person name="Andreopoulos B."/>
            <person name="Barry K.W."/>
            <person name="Bonito G."/>
            <person name="Buee M."/>
            <person name="Carver A."/>
            <person name="Chen C."/>
            <person name="Cichocki N."/>
            <person name="Clum A."/>
            <person name="Culley D."/>
            <person name="Crous P.W."/>
            <person name="Fauchery L."/>
            <person name="Girlanda M."/>
            <person name="Hayes R.D."/>
            <person name="Keri Z."/>
            <person name="LaButti K."/>
            <person name="Lipzen A."/>
            <person name="Lombard V."/>
            <person name="Magnuson J."/>
            <person name="Maillard F."/>
            <person name="Murat C."/>
            <person name="Nolan M."/>
            <person name="Ohm R.A."/>
            <person name="Pangilinan J."/>
            <person name="Pereira M.F."/>
            <person name="Perotto S."/>
            <person name="Peter M."/>
            <person name="Pfister S."/>
            <person name="Riley R."/>
            <person name="Sitrit Y."/>
            <person name="Stielow J.B."/>
            <person name="Szollosi G."/>
            <person name="Zifcakova L."/>
            <person name="Stursova M."/>
            <person name="Spatafora J.W."/>
            <person name="Tedersoo L."/>
            <person name="Vaario L.M."/>
            <person name="Yamada A."/>
            <person name="Yan M."/>
            <person name="Wang P."/>
            <person name="Xu J."/>
            <person name="Bruns T."/>
            <person name="Baldrian P."/>
            <person name="Vilgalys R."/>
            <person name="Dunand C."/>
            <person name="Henrissat B."/>
            <person name="Grigoriev I.V."/>
            <person name="Hibbett D."/>
            <person name="Nagy L.G."/>
            <person name="Martin F.M."/>
        </authorList>
    </citation>
    <scope>NUCLEOTIDE SEQUENCE</scope>
    <source>
        <strain evidence="2">UP504</strain>
    </source>
</reference>
<accession>A0A9P6AV54</accession>
<dbReference type="OrthoDB" id="346907at2759"/>
<dbReference type="InterPro" id="IPR008266">
    <property type="entry name" value="Tyr_kinase_AS"/>
</dbReference>
<evidence type="ECO:0000313" key="2">
    <source>
        <dbReference type="EMBL" id="KAF9511980.1"/>
    </source>
</evidence>
<keyword evidence="3" id="KW-1185">Reference proteome</keyword>
<evidence type="ECO:0000259" key="1">
    <source>
        <dbReference type="PROSITE" id="PS50011"/>
    </source>
</evidence>
<gene>
    <name evidence="2" type="ORF">BS47DRAFT_1346143</name>
</gene>
<dbReference type="InterPro" id="IPR011009">
    <property type="entry name" value="Kinase-like_dom_sf"/>
</dbReference>
<organism evidence="2 3">
    <name type="scientific">Hydnum rufescens UP504</name>
    <dbReference type="NCBI Taxonomy" id="1448309"/>
    <lineage>
        <taxon>Eukaryota</taxon>
        <taxon>Fungi</taxon>
        <taxon>Dikarya</taxon>
        <taxon>Basidiomycota</taxon>
        <taxon>Agaricomycotina</taxon>
        <taxon>Agaricomycetes</taxon>
        <taxon>Cantharellales</taxon>
        <taxon>Hydnaceae</taxon>
        <taxon>Hydnum</taxon>
    </lineage>
</organism>
<name>A0A9P6AV54_9AGAM</name>
<protein>
    <recommendedName>
        <fullName evidence="1">Protein kinase domain-containing protein</fullName>
    </recommendedName>
</protein>
<dbReference type="GO" id="GO:0004674">
    <property type="term" value="F:protein serine/threonine kinase activity"/>
    <property type="evidence" value="ECO:0007669"/>
    <property type="project" value="TreeGrafter"/>
</dbReference>
<dbReference type="EMBL" id="MU128993">
    <property type="protein sequence ID" value="KAF9511980.1"/>
    <property type="molecule type" value="Genomic_DNA"/>
</dbReference>
<dbReference type="Pfam" id="PF07714">
    <property type="entry name" value="PK_Tyr_Ser-Thr"/>
    <property type="match status" value="1"/>
</dbReference>
<dbReference type="Gene3D" id="1.10.510.10">
    <property type="entry name" value="Transferase(Phosphotransferase) domain 1"/>
    <property type="match status" value="1"/>
</dbReference>
<dbReference type="GO" id="GO:0005524">
    <property type="term" value="F:ATP binding"/>
    <property type="evidence" value="ECO:0007669"/>
    <property type="project" value="InterPro"/>
</dbReference>
<dbReference type="AlphaFoldDB" id="A0A9P6AV54"/>
<sequence length="401" mass="46021">MIIGPLPPSFWTAKDFHDMTHATPAYTLANIWFLRVLLSSSRSSLQPFLTAKVLDATCFRLTHLYLIFRIELRTQKKDLRRDLWARCERLTHSCWWYIATALSCLDLFEPEFSINTRKDYLSFYIKLFPPNIANSSRKIRPSVSHVVFEDTFPEPLSAYATIFKGSWKSRPKRFKGEIDIWRRLGHDNVLPFFGHCVDDNGTMYMVSPWCQHGDINGYLFRVPKSDRETLVLQLLHGLEYLHASGVIHGDLRGANVLISDNHKILITDFGLSKYLDQSPTSTVNRGNIRWMAPELLEQEIPRGDLTPYTEATDIYSFAMTTIEIYTGSWPFPHLRHNVEAALPGQGRPGRPGADGISHCIDDTLWDIIQECWAEEPARRPSARDAMERLEAHLKGKPSIAM</sequence>
<evidence type="ECO:0000313" key="3">
    <source>
        <dbReference type="Proteomes" id="UP000886523"/>
    </source>
</evidence>
<comment type="caution">
    <text evidence="2">The sequence shown here is derived from an EMBL/GenBank/DDBJ whole genome shotgun (WGS) entry which is preliminary data.</text>
</comment>
<dbReference type="PANTHER" id="PTHR44329">
    <property type="entry name" value="SERINE/THREONINE-PROTEIN KINASE TNNI3K-RELATED"/>
    <property type="match status" value="1"/>
</dbReference>